<feature type="transmembrane region" description="Helical" evidence="6">
    <location>
        <begin position="417"/>
        <end position="437"/>
    </location>
</feature>
<evidence type="ECO:0000256" key="5">
    <source>
        <dbReference type="ARBA" id="ARBA00023136"/>
    </source>
</evidence>
<sequence>MSGFDAEKERREANAAVDAYLDRMCARIKAEELHPELREEMRGHIDELASGKEDAGASPLEAASWALAQMGDADEVGGTLGRVHRPKFNWRLLIPLAAIAAIGLLALFSAGAAYADGRAYAGLGSKQMFYYAVGSVLLAGFYFFDYRLLRKYAAPLYGIAALGMVLGFRFLTLPMNGDSRWIMIAGQPLDWALCMFFLFAVSLPGLLDRLNLPGFGAFSGRQIAAIALILLPVGLFAYFRLTAWLSLLLYVVSALILYVRAGGLKRYVYAAAAGMAGFAAVMLTHNPIWKSRFGAVFAPQLQNADTLYTNEAMAKAFREAGWFGQGYASAPELPYAYADTVFAYLTYSFGWIVAAAAAVSIAWLLRHLLHAALAPSDRYGRLLAAGIAIPLAGQWIYGLGASLNLLPFTSILLPFVSYGGTSSLYHFAAIGLILGIYRRKDLIPRAQREPFGVAGTKKSSGADA</sequence>
<evidence type="ECO:0000256" key="2">
    <source>
        <dbReference type="ARBA" id="ARBA00022692"/>
    </source>
</evidence>
<dbReference type="EMBL" id="JAAFGS010000012">
    <property type="protein sequence ID" value="NGZ77965.1"/>
    <property type="molecule type" value="Genomic_DNA"/>
</dbReference>
<proteinExistence type="predicted"/>
<keyword evidence="5 6" id="KW-0472">Membrane</keyword>
<name>A0ABX0FC63_9BACL</name>
<evidence type="ECO:0000256" key="1">
    <source>
        <dbReference type="ARBA" id="ARBA00004141"/>
    </source>
</evidence>
<evidence type="ECO:0000313" key="8">
    <source>
        <dbReference type="Proteomes" id="UP000800303"/>
    </source>
</evidence>
<dbReference type="InterPro" id="IPR001182">
    <property type="entry name" value="FtsW/RodA"/>
</dbReference>
<keyword evidence="8" id="KW-1185">Reference proteome</keyword>
<feature type="transmembrane region" description="Helical" evidence="6">
    <location>
        <begin position="378"/>
        <end position="397"/>
    </location>
</feature>
<dbReference type="Pfam" id="PF01098">
    <property type="entry name" value="FTSW_RODA_SPOVE"/>
    <property type="match status" value="1"/>
</dbReference>
<evidence type="ECO:0000256" key="3">
    <source>
        <dbReference type="ARBA" id="ARBA00022960"/>
    </source>
</evidence>
<dbReference type="PANTHER" id="PTHR30474">
    <property type="entry name" value="CELL CYCLE PROTEIN"/>
    <property type="match status" value="1"/>
</dbReference>
<accession>A0ABX0FC63</accession>
<comment type="caution">
    <text evidence="7">The sequence shown here is derived from an EMBL/GenBank/DDBJ whole genome shotgun (WGS) entry which is preliminary data.</text>
</comment>
<dbReference type="PANTHER" id="PTHR30474:SF1">
    <property type="entry name" value="PEPTIDOGLYCAN GLYCOSYLTRANSFERASE MRDB"/>
    <property type="match status" value="1"/>
</dbReference>
<reference evidence="7 8" key="1">
    <citation type="submission" date="2020-01" db="EMBL/GenBank/DDBJ databases">
        <title>Polyphasic characterisation and genomic insights into a novel alkali tolerant bacterium VR-M41.</title>
        <authorList>
            <person name="Vemuluri V.R."/>
        </authorList>
    </citation>
    <scope>NUCLEOTIDE SEQUENCE [LARGE SCALE GENOMIC DNA]</scope>
    <source>
        <strain evidence="7 8">VR-M41</strain>
    </source>
</reference>
<dbReference type="RefSeq" id="WP_166279389.1">
    <property type="nucleotide sequence ID" value="NZ_JAAFGS010000012.1"/>
</dbReference>
<feature type="transmembrane region" description="Helical" evidence="6">
    <location>
        <begin position="215"/>
        <end position="235"/>
    </location>
</feature>
<evidence type="ECO:0000256" key="4">
    <source>
        <dbReference type="ARBA" id="ARBA00022989"/>
    </source>
</evidence>
<keyword evidence="2 6" id="KW-0812">Transmembrane</keyword>
<dbReference type="Proteomes" id="UP000800303">
    <property type="component" value="Unassembled WGS sequence"/>
</dbReference>
<feature type="transmembrane region" description="Helical" evidence="6">
    <location>
        <begin position="341"/>
        <end position="366"/>
    </location>
</feature>
<protein>
    <submittedName>
        <fullName evidence="7">FtsW/RodA/SpoVE family cell cycle protein</fullName>
    </submittedName>
</protein>
<feature type="transmembrane region" description="Helical" evidence="6">
    <location>
        <begin position="156"/>
        <end position="175"/>
    </location>
</feature>
<evidence type="ECO:0000256" key="6">
    <source>
        <dbReference type="SAM" id="Phobius"/>
    </source>
</evidence>
<feature type="transmembrane region" description="Helical" evidence="6">
    <location>
        <begin position="241"/>
        <end position="259"/>
    </location>
</feature>
<dbReference type="NCBIfam" id="NF038403">
    <property type="entry name" value="perm_prefix_1"/>
    <property type="match status" value="1"/>
</dbReference>
<keyword evidence="4 6" id="KW-1133">Transmembrane helix</keyword>
<comment type="subcellular location">
    <subcellularLocation>
        <location evidence="1">Membrane</location>
        <topology evidence="1">Multi-pass membrane protein</topology>
    </subcellularLocation>
</comment>
<organism evidence="7 8">
    <name type="scientific">Saccharibacillus alkalitolerans</name>
    <dbReference type="NCBI Taxonomy" id="2705290"/>
    <lineage>
        <taxon>Bacteria</taxon>
        <taxon>Bacillati</taxon>
        <taxon>Bacillota</taxon>
        <taxon>Bacilli</taxon>
        <taxon>Bacillales</taxon>
        <taxon>Paenibacillaceae</taxon>
        <taxon>Saccharibacillus</taxon>
    </lineage>
</organism>
<feature type="transmembrane region" description="Helical" evidence="6">
    <location>
        <begin position="266"/>
        <end position="284"/>
    </location>
</feature>
<evidence type="ECO:0000313" key="7">
    <source>
        <dbReference type="EMBL" id="NGZ77965.1"/>
    </source>
</evidence>
<feature type="transmembrane region" description="Helical" evidence="6">
    <location>
        <begin position="92"/>
        <end position="115"/>
    </location>
</feature>
<feature type="transmembrane region" description="Helical" evidence="6">
    <location>
        <begin position="127"/>
        <end position="144"/>
    </location>
</feature>
<dbReference type="InterPro" id="IPR047928">
    <property type="entry name" value="Perm_prefix_1"/>
</dbReference>
<keyword evidence="3" id="KW-0133">Cell shape</keyword>
<feature type="transmembrane region" description="Helical" evidence="6">
    <location>
        <begin position="181"/>
        <end position="203"/>
    </location>
</feature>
<gene>
    <name evidence="7" type="ORF">GYN08_21975</name>
</gene>